<gene>
    <name evidence="2" type="ORF">COU88_05635</name>
</gene>
<dbReference type="PANTHER" id="PTHR34203">
    <property type="entry name" value="METHYLTRANSFERASE, FKBM FAMILY PROTEIN"/>
    <property type="match status" value="1"/>
</dbReference>
<reference evidence="3" key="1">
    <citation type="submission" date="2017-09" db="EMBL/GenBank/DDBJ databases">
        <title>Depth-based differentiation of microbial function through sediment-hosted aquifers and enrichment of novel symbionts in the deep terrestrial subsurface.</title>
        <authorList>
            <person name="Probst A.J."/>
            <person name="Ladd B."/>
            <person name="Jarett J.K."/>
            <person name="Geller-Mcgrath D.E."/>
            <person name="Sieber C.M.K."/>
            <person name="Emerson J.B."/>
            <person name="Anantharaman K."/>
            <person name="Thomas B.C."/>
            <person name="Malmstrom R."/>
            <person name="Stieglmeier M."/>
            <person name="Klingl A."/>
            <person name="Woyke T."/>
            <person name="Ryan C.M."/>
            <person name="Banfield J.F."/>
        </authorList>
    </citation>
    <scope>NUCLEOTIDE SEQUENCE [LARGE SCALE GENOMIC DNA]</scope>
</reference>
<dbReference type="EMBL" id="PFED01000227">
    <property type="protein sequence ID" value="PJE62315.1"/>
    <property type="molecule type" value="Genomic_DNA"/>
</dbReference>
<dbReference type="SUPFAM" id="SSF53335">
    <property type="entry name" value="S-adenosyl-L-methionine-dependent methyltransferases"/>
    <property type="match status" value="1"/>
</dbReference>
<evidence type="ECO:0000313" key="3">
    <source>
        <dbReference type="Proteomes" id="UP000229554"/>
    </source>
</evidence>
<proteinExistence type="predicted"/>
<dbReference type="Proteomes" id="UP000229554">
    <property type="component" value="Unassembled WGS sequence"/>
</dbReference>
<protein>
    <recommendedName>
        <fullName evidence="1">Methyltransferase FkbM domain-containing protein</fullName>
    </recommendedName>
</protein>
<evidence type="ECO:0000313" key="2">
    <source>
        <dbReference type="EMBL" id="PJE62315.1"/>
    </source>
</evidence>
<name>A0A2M8KQX2_9BACT</name>
<dbReference type="InterPro" id="IPR029063">
    <property type="entry name" value="SAM-dependent_MTases_sf"/>
</dbReference>
<organism evidence="2 3">
    <name type="scientific">Candidatus Roizmanbacteria bacterium CG10_big_fil_rev_8_21_14_0_10_39_6</name>
    <dbReference type="NCBI Taxonomy" id="1974853"/>
    <lineage>
        <taxon>Bacteria</taxon>
        <taxon>Candidatus Roizmaniibacteriota</taxon>
    </lineage>
</organism>
<dbReference type="Pfam" id="PF05050">
    <property type="entry name" value="Methyltransf_21"/>
    <property type="match status" value="1"/>
</dbReference>
<comment type="caution">
    <text evidence="2">The sequence shown here is derived from an EMBL/GenBank/DDBJ whole genome shotgun (WGS) entry which is preliminary data.</text>
</comment>
<feature type="domain" description="Methyltransferase FkbM" evidence="1">
    <location>
        <begin position="92"/>
        <end position="256"/>
    </location>
</feature>
<dbReference type="AlphaFoldDB" id="A0A2M8KQX2"/>
<dbReference type="PANTHER" id="PTHR34203:SF15">
    <property type="entry name" value="SLL1173 PROTEIN"/>
    <property type="match status" value="1"/>
</dbReference>
<evidence type="ECO:0000259" key="1">
    <source>
        <dbReference type="Pfam" id="PF05050"/>
    </source>
</evidence>
<dbReference type="InterPro" id="IPR006342">
    <property type="entry name" value="FkbM_mtfrase"/>
</dbReference>
<sequence length="275" mass="31203">MVRIENIIGRFPKIARAVDSFLPEEIKTQLRRYLLHETFPMPEPFIREIHGIRAKFWIRNPSDFYRIARDGFEDGFAEELIDCINPGDIFLDIGSAQGFYSILAAKAGAEVYSIDPDRLSYQSIKDNIALNAELAGRISVLEIALGDTCGTMALNYDEKGTYASSLRRTAKALTKRTIVEIVPLDKLIEERKIKPPNVIKIDVEGAEGLVLKGMEGLLKSNQRPQHLFIEIHEQFLPQFGTSAVQVLQYIQDLGFVPFDGLVRHREKQLCHYVLL</sequence>
<accession>A0A2M8KQX2</accession>
<dbReference type="NCBIfam" id="TIGR01444">
    <property type="entry name" value="fkbM_fam"/>
    <property type="match status" value="1"/>
</dbReference>
<dbReference type="InterPro" id="IPR052514">
    <property type="entry name" value="SAM-dependent_MTase"/>
</dbReference>
<dbReference type="Gene3D" id="3.40.50.150">
    <property type="entry name" value="Vaccinia Virus protein VP39"/>
    <property type="match status" value="1"/>
</dbReference>